<dbReference type="AlphaFoldDB" id="A0A8C5CYR0"/>
<dbReference type="Gene3D" id="1.10.287.100">
    <property type="match status" value="1"/>
</dbReference>
<dbReference type="CDD" id="cd07976">
    <property type="entry name" value="TFIIA_alpha_beta_like"/>
    <property type="match status" value="1"/>
</dbReference>
<proteinExistence type="inferred from homology"/>
<gene>
    <name evidence="5" type="primary">GTF2A1L</name>
</gene>
<evidence type="ECO:0000256" key="2">
    <source>
        <dbReference type="ARBA" id="ARBA00010059"/>
    </source>
</evidence>
<dbReference type="GeneTree" id="ENSGT00940000163055"/>
<dbReference type="Pfam" id="PF03153">
    <property type="entry name" value="TFIIA"/>
    <property type="match status" value="2"/>
</dbReference>
<dbReference type="GO" id="GO:0005672">
    <property type="term" value="C:transcription factor TFIIA complex"/>
    <property type="evidence" value="ECO:0007669"/>
    <property type="project" value="InterPro"/>
</dbReference>
<accession>A0A8C5CYR0</accession>
<name>A0A8C5CYR0_GADMO</name>
<dbReference type="PANTHER" id="PTHR12694">
    <property type="entry name" value="TRANSCRIPTION INITIATION FACTOR IIA SUBUNIT 1"/>
    <property type="match status" value="1"/>
</dbReference>
<keyword evidence="6" id="KW-1185">Reference proteome</keyword>
<keyword evidence="4" id="KW-0539">Nucleus</keyword>
<dbReference type="Ensembl" id="ENSGMOT00000064968.1">
    <property type="protein sequence ID" value="ENSGMOP00000069023.1"/>
    <property type="gene ID" value="ENSGMOG00000029158.1"/>
</dbReference>
<organism evidence="5 6">
    <name type="scientific">Gadus morhua</name>
    <name type="common">Atlantic cod</name>
    <dbReference type="NCBI Taxonomy" id="8049"/>
    <lineage>
        <taxon>Eukaryota</taxon>
        <taxon>Metazoa</taxon>
        <taxon>Chordata</taxon>
        <taxon>Craniata</taxon>
        <taxon>Vertebrata</taxon>
        <taxon>Euteleostomi</taxon>
        <taxon>Actinopterygii</taxon>
        <taxon>Neopterygii</taxon>
        <taxon>Teleostei</taxon>
        <taxon>Neoteleostei</taxon>
        <taxon>Acanthomorphata</taxon>
        <taxon>Zeiogadaria</taxon>
        <taxon>Gadariae</taxon>
        <taxon>Gadiformes</taxon>
        <taxon>Gadoidei</taxon>
        <taxon>Gadidae</taxon>
        <taxon>Gadus</taxon>
    </lineage>
</organism>
<evidence type="ECO:0000256" key="1">
    <source>
        <dbReference type="ARBA" id="ARBA00004123"/>
    </source>
</evidence>
<protein>
    <submittedName>
        <fullName evidence="5">General transcription factor IIA, 1-like</fullName>
    </submittedName>
</protein>
<comment type="similarity">
    <text evidence="2">Belongs to the TFIIA subunit 1 family.</text>
</comment>
<evidence type="ECO:0000256" key="4">
    <source>
        <dbReference type="ARBA" id="ARBA00023242"/>
    </source>
</evidence>
<reference evidence="5" key="2">
    <citation type="submission" date="2025-09" db="UniProtKB">
        <authorList>
            <consortium name="Ensembl"/>
        </authorList>
    </citation>
    <scope>IDENTIFICATION</scope>
</reference>
<dbReference type="Proteomes" id="UP000694546">
    <property type="component" value="Chromosome 15"/>
</dbReference>
<dbReference type="SUPFAM" id="SSF47396">
    <property type="entry name" value="Transcription factor IIA (TFIIA), alpha-helical domain"/>
    <property type="match status" value="1"/>
</dbReference>
<dbReference type="PANTHER" id="PTHR12694:SF9">
    <property type="entry name" value="TFIIA-ALPHA AND BETA-LIKE FACTOR"/>
    <property type="match status" value="1"/>
</dbReference>
<evidence type="ECO:0000313" key="6">
    <source>
        <dbReference type="Proteomes" id="UP000694546"/>
    </source>
</evidence>
<sequence length="316" mass="34975">MKWLSQAKLYMSIIEDVVESMRELILDEGLEDRVLDDLKRMWEAKVMASKALEDIRHNNITSSKFVLQLPAHYNHSDEDRRPRVGIPTSQNAFHFPLKVSTETVATFSLPPGLSYPVQIPAGVTLQTASGQLYKVNVPVVVTQGPAGSNPFSQTTQKIISWRESSAPQPAGGTLSVRTVVPKVGPASTTTLVPPPPTFQPPAGSQPPPVFSSYPELLDIVQLDGPLDNSDIEAEDEVALEDNDFLGMINAEDPLNSGDDVQDQDIPDLFDTDNVIVCQYDKIHRSKNRWKFHLKDAVMCYGGRDYVFSKAIGEAEW</sequence>
<keyword evidence="3" id="KW-0804">Transcription</keyword>
<dbReference type="SUPFAM" id="SSF50784">
    <property type="entry name" value="Transcription factor IIA (TFIIA), beta-barrel domain"/>
    <property type="match status" value="1"/>
</dbReference>
<dbReference type="Gene3D" id="2.30.18.10">
    <property type="entry name" value="Transcription factor IIA (TFIIA), beta-barrel domain"/>
    <property type="match status" value="1"/>
</dbReference>
<evidence type="ECO:0000256" key="3">
    <source>
        <dbReference type="ARBA" id="ARBA00023163"/>
    </source>
</evidence>
<dbReference type="InterPro" id="IPR004855">
    <property type="entry name" value="TFIIA_asu/bsu"/>
</dbReference>
<dbReference type="GO" id="GO:0006367">
    <property type="term" value="P:transcription initiation at RNA polymerase II promoter"/>
    <property type="evidence" value="ECO:0007669"/>
    <property type="project" value="InterPro"/>
</dbReference>
<reference evidence="5" key="1">
    <citation type="submission" date="2025-08" db="UniProtKB">
        <authorList>
            <consortium name="Ensembl"/>
        </authorList>
    </citation>
    <scope>IDENTIFICATION</scope>
</reference>
<comment type="subcellular location">
    <subcellularLocation>
        <location evidence="1">Nucleus</location>
    </subcellularLocation>
</comment>
<dbReference type="InterPro" id="IPR009088">
    <property type="entry name" value="TFIIA_b-brl"/>
</dbReference>
<evidence type="ECO:0000313" key="5">
    <source>
        <dbReference type="Ensembl" id="ENSGMOP00000069023.1"/>
    </source>
</evidence>
<dbReference type="SMART" id="SM01371">
    <property type="entry name" value="TFIIA"/>
    <property type="match status" value="1"/>
</dbReference>
<dbReference type="OMA" id="EDYDEEC"/>